<organism evidence="5 6">
    <name type="scientific">Colletotrichum cuscutae</name>
    <dbReference type="NCBI Taxonomy" id="1209917"/>
    <lineage>
        <taxon>Eukaryota</taxon>
        <taxon>Fungi</taxon>
        <taxon>Dikarya</taxon>
        <taxon>Ascomycota</taxon>
        <taxon>Pezizomycotina</taxon>
        <taxon>Sordariomycetes</taxon>
        <taxon>Hypocreomycetidae</taxon>
        <taxon>Glomerellales</taxon>
        <taxon>Glomerellaceae</taxon>
        <taxon>Colletotrichum</taxon>
        <taxon>Colletotrichum acutatum species complex</taxon>
    </lineage>
</organism>
<dbReference type="PROSITE" id="PS51782">
    <property type="entry name" value="LYSM"/>
    <property type="match status" value="3"/>
</dbReference>
<keyword evidence="1" id="KW-0147">Chitin-binding</keyword>
<name>A0AAI9VGU0_9PEZI</name>
<dbReference type="PANTHER" id="PTHR34997">
    <property type="entry name" value="AM15"/>
    <property type="match status" value="1"/>
</dbReference>
<sequence length="579" mass="62081">MKSIVALSLTISLWPMAIFADLSFFFFTNQSGIVFDGISSGCNLALLAPVPECPRELLNLLGGGSYYTVLNETVMGVLCRPECSLALATYRSNVISQCAKDPQPRSGYPPTYWVDSVTAVRTQMCLKDSKTGEYCTQYLERVLGDAASPADLLGGYSTAQLCSECLVNLFRHQQSTPYSNYDPEMAQAWAAIQSKCSLSLPTATQTLKTNVTSLGNYAPPGYATAVCVAGRTYTVAAGDNCIDISKKSAVSTGSLITLNSLRMDCTNIFAGQILCHPPTCTSYVVQGGDNCLKVASQFNTTYQQVIAWNPSRPFLLEIVAGFECHFLTAKSAVDSYCTNLIAGQNICVGPPGGVLNFTTIPGATVTKTAIYATATADRPAPVASGTTIKCGKYYKVQLGDYCELVALNQTVSLDLFRAINPQANVFYCVLPTQDWNTTATSTTVPAPTTTPPGTTDKCYQWYVIQSGDYCAKVQDKFAISFEQFRAWNPAIANDCSNLQLGVAYCVQGAASLTARATTTAGSQSDPNQVAHYRRNGVGPIETGVPESEVGGVAIGWPGVDSPRRHPLHLARPDRALPKN</sequence>
<evidence type="ECO:0000256" key="1">
    <source>
        <dbReference type="ARBA" id="ARBA00022669"/>
    </source>
</evidence>
<dbReference type="GO" id="GO:0008061">
    <property type="term" value="F:chitin binding"/>
    <property type="evidence" value="ECO:0007669"/>
    <property type="project" value="UniProtKB-KW"/>
</dbReference>
<dbReference type="Proteomes" id="UP001239213">
    <property type="component" value="Unassembled WGS sequence"/>
</dbReference>
<dbReference type="InterPro" id="IPR036779">
    <property type="entry name" value="LysM_dom_sf"/>
</dbReference>
<keyword evidence="2" id="KW-0843">Virulence</keyword>
<feature type="domain" description="LysM" evidence="4">
    <location>
        <begin position="281"/>
        <end position="348"/>
    </location>
</feature>
<gene>
    <name evidence="5" type="ORF">CCUS01_03920</name>
</gene>
<dbReference type="Gene3D" id="3.10.350.10">
    <property type="entry name" value="LysM domain"/>
    <property type="match status" value="4"/>
</dbReference>
<evidence type="ECO:0000259" key="4">
    <source>
        <dbReference type="PROSITE" id="PS51782"/>
    </source>
</evidence>
<feature type="domain" description="LysM" evidence="4">
    <location>
        <begin position="460"/>
        <end position="506"/>
    </location>
</feature>
<proteinExistence type="inferred from homology"/>
<evidence type="ECO:0000256" key="3">
    <source>
        <dbReference type="ARBA" id="ARBA00044955"/>
    </source>
</evidence>
<keyword evidence="6" id="KW-1185">Reference proteome</keyword>
<dbReference type="Pfam" id="PF01476">
    <property type="entry name" value="LysM"/>
    <property type="match status" value="3"/>
</dbReference>
<dbReference type="AlphaFoldDB" id="A0AAI9VGU0"/>
<evidence type="ECO:0000313" key="5">
    <source>
        <dbReference type="EMBL" id="KAK1484208.1"/>
    </source>
</evidence>
<dbReference type="InterPro" id="IPR018392">
    <property type="entry name" value="LysM"/>
</dbReference>
<feature type="domain" description="LysM" evidence="4">
    <location>
        <begin position="231"/>
        <end position="276"/>
    </location>
</feature>
<dbReference type="SUPFAM" id="SSF54106">
    <property type="entry name" value="LysM domain"/>
    <property type="match status" value="3"/>
</dbReference>
<dbReference type="EMBL" id="MPDP01000079">
    <property type="protein sequence ID" value="KAK1484208.1"/>
    <property type="molecule type" value="Genomic_DNA"/>
</dbReference>
<dbReference type="CDD" id="cd00118">
    <property type="entry name" value="LysM"/>
    <property type="match status" value="3"/>
</dbReference>
<evidence type="ECO:0000256" key="2">
    <source>
        <dbReference type="ARBA" id="ARBA00023026"/>
    </source>
</evidence>
<reference evidence="5" key="1">
    <citation type="submission" date="2016-11" db="EMBL/GenBank/DDBJ databases">
        <title>The genome sequence of Colletotrichum cuscutae.</title>
        <authorList>
            <person name="Baroncelli R."/>
        </authorList>
    </citation>
    <scope>NUCLEOTIDE SEQUENCE</scope>
    <source>
        <strain evidence="5">IMI 304802</strain>
    </source>
</reference>
<dbReference type="PANTHER" id="PTHR34997:SF1">
    <property type="entry name" value="PEPTIDOGLYCAN-BINDING LYSIN DOMAIN"/>
    <property type="match status" value="1"/>
</dbReference>
<accession>A0AAI9VGU0</accession>
<protein>
    <recommendedName>
        <fullName evidence="4">LysM domain-containing protein</fullName>
    </recommendedName>
</protein>
<comment type="similarity">
    <text evidence="3">Belongs to the secreted LysM effector family.</text>
</comment>
<comment type="caution">
    <text evidence="5">The sequence shown here is derived from an EMBL/GenBank/DDBJ whole genome shotgun (WGS) entry which is preliminary data.</text>
</comment>
<evidence type="ECO:0000313" key="6">
    <source>
        <dbReference type="Proteomes" id="UP001239213"/>
    </source>
</evidence>
<dbReference type="InterPro" id="IPR052210">
    <property type="entry name" value="LysM1-like"/>
</dbReference>
<dbReference type="SMART" id="SM00257">
    <property type="entry name" value="LysM"/>
    <property type="match status" value="3"/>
</dbReference>